<dbReference type="PANTHER" id="PTHR42776:SF27">
    <property type="entry name" value="DIPEPTIDYL PEPTIDASE FAMILY MEMBER 6"/>
    <property type="match status" value="1"/>
</dbReference>
<dbReference type="AlphaFoldDB" id="G9EIM5"/>
<dbReference type="EMBL" id="JH413793">
    <property type="protein sequence ID" value="EHL32793.1"/>
    <property type="molecule type" value="Genomic_DNA"/>
</dbReference>
<organism evidence="4 5">
    <name type="scientific">Legionella drancourtii LLAP12</name>
    <dbReference type="NCBI Taxonomy" id="658187"/>
    <lineage>
        <taxon>Bacteria</taxon>
        <taxon>Pseudomonadati</taxon>
        <taxon>Pseudomonadota</taxon>
        <taxon>Gammaproteobacteria</taxon>
        <taxon>Legionellales</taxon>
        <taxon>Legionellaceae</taxon>
        <taxon>Legionella</taxon>
    </lineage>
</organism>
<dbReference type="SUPFAM" id="SSF82171">
    <property type="entry name" value="DPP6 N-terminal domain-like"/>
    <property type="match status" value="1"/>
</dbReference>
<dbReference type="PANTHER" id="PTHR42776">
    <property type="entry name" value="SERINE PEPTIDASE S9 FAMILY MEMBER"/>
    <property type="match status" value="1"/>
</dbReference>
<keyword evidence="5" id="KW-1185">Reference proteome</keyword>
<name>G9EIM5_9GAMM</name>
<keyword evidence="1" id="KW-0378">Hydrolase</keyword>
<proteinExistence type="predicted"/>
<dbReference type="InterPro" id="IPR001375">
    <property type="entry name" value="Peptidase_S9_cat"/>
</dbReference>
<evidence type="ECO:0000259" key="3">
    <source>
        <dbReference type="Pfam" id="PF00326"/>
    </source>
</evidence>
<dbReference type="Proteomes" id="UP000002770">
    <property type="component" value="Unassembled WGS sequence"/>
</dbReference>
<gene>
    <name evidence="4" type="ORF">LDG_5031</name>
</gene>
<dbReference type="SUPFAM" id="SSF53474">
    <property type="entry name" value="alpha/beta-Hydrolases"/>
    <property type="match status" value="1"/>
</dbReference>
<dbReference type="GO" id="GO:0004252">
    <property type="term" value="F:serine-type endopeptidase activity"/>
    <property type="evidence" value="ECO:0007669"/>
    <property type="project" value="TreeGrafter"/>
</dbReference>
<sequence>MYQSVSLTHYFVLHKSIKNTIKSLAIFIVSSTLAVSTLSAETPLLTRPLPAKSGTTVISKDWLLNESMKHENNFLSINWLNNKTLIYSISSSINGQEDRIATYNLLDKTKHILGEGSIPKPSPDGQWIAFIKGKGEAKQLWIMRADHTEEKQLSFVDVGLGHYQFTFDFVWAPDSKKLILEHQPYVPHWEKKPKPKSMIDSIDITTGQSRQLASFDASIFYLSWLPASNEVLFVKQRVGAEYNEEIDRDWVQALNTQDASVRTLIEFDGLQQFLKPIASPDGQKIALLYDAENPIFTFMLSLGLIPANANTDKLPVEPIQLTHELQLGTFEWSRNGKNLYAKRYYGAYSQLYKIDANSGEALQITNAPMNIETSILSPDGNQIAWTSQDAHGVYRLQVASSTGINIKNIEVINTAPEEMTLSEVREIDWKTTDYPVNMRGLVVMPLNYQKGKQYPLIVDIHGGDTGASIYLLGGTLLSSPLEWQLWAAKGYAVFIPEFRSSASFGSLAITRDFIQEHDRLGGDLKDIEAGVDSLIARGIVDIERMVVIGHSAGGLRSNWLTVSTHRYKAVVSKEGWADEWTWALNEPPSKRHYVMYGGTPWDVPENYLKNSALYHAAGADTPTLFLMANPEKGGADKYQTVFQLYYALKNNGVDTLYKYYSDEGHVFEKLENRKDSLEQIEQWIDSHITKK</sequence>
<dbReference type="InterPro" id="IPR011659">
    <property type="entry name" value="WD40"/>
</dbReference>
<dbReference type="Gene3D" id="2.120.10.30">
    <property type="entry name" value="TolB, C-terminal domain"/>
    <property type="match status" value="2"/>
</dbReference>
<dbReference type="InterPro" id="IPR011042">
    <property type="entry name" value="6-blade_b-propeller_TolB-like"/>
</dbReference>
<feature type="domain" description="Peptidase S9 prolyl oligopeptidase catalytic" evidence="3">
    <location>
        <begin position="481"/>
        <end position="689"/>
    </location>
</feature>
<evidence type="ECO:0000313" key="4">
    <source>
        <dbReference type="EMBL" id="EHL32793.1"/>
    </source>
</evidence>
<accession>G9EIM5</accession>
<dbReference type="InterPro" id="IPR029058">
    <property type="entry name" value="AB_hydrolase_fold"/>
</dbReference>
<evidence type="ECO:0000256" key="1">
    <source>
        <dbReference type="ARBA" id="ARBA00022801"/>
    </source>
</evidence>
<dbReference type="Gene3D" id="3.40.50.1820">
    <property type="entry name" value="alpha/beta hydrolase"/>
    <property type="match status" value="1"/>
</dbReference>
<dbReference type="eggNOG" id="COG1506">
    <property type="taxonomic scope" value="Bacteria"/>
</dbReference>
<dbReference type="InParanoid" id="G9EIM5"/>
<dbReference type="Pfam" id="PF07676">
    <property type="entry name" value="PD40"/>
    <property type="match status" value="1"/>
</dbReference>
<dbReference type="HOGENOM" id="CLU_008615_0_2_6"/>
<evidence type="ECO:0000313" key="5">
    <source>
        <dbReference type="Proteomes" id="UP000002770"/>
    </source>
</evidence>
<evidence type="ECO:0000256" key="2">
    <source>
        <dbReference type="ARBA" id="ARBA00022825"/>
    </source>
</evidence>
<keyword evidence="2" id="KW-0645">Protease</keyword>
<reference evidence="4 5" key="1">
    <citation type="journal article" date="2011" name="BMC Genomics">
        <title>Insight into cross-talk between intra-amoebal pathogens.</title>
        <authorList>
            <person name="Gimenez G."/>
            <person name="Bertelli C."/>
            <person name="Moliner C."/>
            <person name="Robert C."/>
            <person name="Raoult D."/>
            <person name="Fournier P.E."/>
            <person name="Greub G."/>
        </authorList>
    </citation>
    <scope>NUCLEOTIDE SEQUENCE [LARGE SCALE GENOMIC DNA]</scope>
    <source>
        <strain evidence="4 5">LLAP12</strain>
    </source>
</reference>
<keyword evidence="2" id="KW-0720">Serine protease</keyword>
<dbReference type="GO" id="GO:0006508">
    <property type="term" value="P:proteolysis"/>
    <property type="evidence" value="ECO:0007669"/>
    <property type="project" value="InterPro"/>
</dbReference>
<dbReference type="STRING" id="658187.LDG_5031"/>
<protein>
    <recommendedName>
        <fullName evidence="3">Peptidase S9 prolyl oligopeptidase catalytic domain-containing protein</fullName>
    </recommendedName>
</protein>
<dbReference type="Pfam" id="PF00326">
    <property type="entry name" value="Peptidase_S9"/>
    <property type="match status" value="1"/>
</dbReference>